<keyword evidence="1" id="KW-0227">DNA damage</keyword>
<dbReference type="Gene3D" id="1.10.340.30">
    <property type="entry name" value="Hypothetical protein, domain 2"/>
    <property type="match status" value="1"/>
</dbReference>
<name>A0ABW1R2A5_9ACTN</name>
<sequence length="309" mass="34278">METALTRVWRPGWPCQVAAAMVQHRRGAADPSWRRTTRGWFRCAATPQGPSTLFVRPLSGEGVVEASAWGRGGEWALDQLPELLGALDRPPRDWAPHPVVDAALRARPHWRRAGSRLVLQDLVPTVIEQKVTGQEAFGSYRTLVLRHGSPAPGPAGERGMKVPPSNVEWSLLPSWAWLGASVDHARAGALTQVLARGDALERTLVQHPERAEEMLCAVPGIGRWTAGEVRQRALGDADAVSWFDYHVAKDFGWAVSGREFDDAEMEEFLTPWAGFRGRVVTLVRAEFGGRPRHGARMAPRRHLPDARRW</sequence>
<dbReference type="RefSeq" id="WP_239022031.1">
    <property type="nucleotide sequence ID" value="NZ_CP034929.1"/>
</dbReference>
<keyword evidence="2" id="KW-0234">DNA repair</keyword>
<organism evidence="3 4">
    <name type="scientific">Nocardioides yefusunii</name>
    <dbReference type="NCBI Taxonomy" id="2500546"/>
    <lineage>
        <taxon>Bacteria</taxon>
        <taxon>Bacillati</taxon>
        <taxon>Actinomycetota</taxon>
        <taxon>Actinomycetes</taxon>
        <taxon>Propionibacteriales</taxon>
        <taxon>Nocardioidaceae</taxon>
        <taxon>Nocardioides</taxon>
    </lineage>
</organism>
<dbReference type="PANTHER" id="PTHR43003">
    <property type="entry name" value="DNA-3-METHYLADENINE GLYCOSYLASE"/>
    <property type="match status" value="1"/>
</dbReference>
<keyword evidence="4" id="KW-1185">Reference proteome</keyword>
<dbReference type="InterPro" id="IPR051912">
    <property type="entry name" value="Alkylbase_DNA_Glycosylase/TA"/>
</dbReference>
<comment type="caution">
    <text evidence="3">The sequence shown here is derived from an EMBL/GenBank/DDBJ whole genome shotgun (WGS) entry which is preliminary data.</text>
</comment>
<reference evidence="4" key="1">
    <citation type="journal article" date="2019" name="Int. J. Syst. Evol. Microbiol.">
        <title>The Global Catalogue of Microorganisms (GCM) 10K type strain sequencing project: providing services to taxonomists for standard genome sequencing and annotation.</title>
        <authorList>
            <consortium name="The Broad Institute Genomics Platform"/>
            <consortium name="The Broad Institute Genome Sequencing Center for Infectious Disease"/>
            <person name="Wu L."/>
            <person name="Ma J."/>
        </authorList>
    </citation>
    <scope>NUCLEOTIDE SEQUENCE [LARGE SCALE GENOMIC DNA]</scope>
    <source>
        <strain evidence="4">DFY28</strain>
    </source>
</reference>
<dbReference type="Proteomes" id="UP001596098">
    <property type="component" value="Unassembled WGS sequence"/>
</dbReference>
<dbReference type="EMBL" id="JBHSQI010000008">
    <property type="protein sequence ID" value="MFC6154726.1"/>
    <property type="molecule type" value="Genomic_DNA"/>
</dbReference>
<evidence type="ECO:0000256" key="2">
    <source>
        <dbReference type="ARBA" id="ARBA00023204"/>
    </source>
</evidence>
<evidence type="ECO:0000313" key="3">
    <source>
        <dbReference type="EMBL" id="MFC6154726.1"/>
    </source>
</evidence>
<protein>
    <submittedName>
        <fullName evidence="3">DNA-3-methyladenine glycosylase family protein</fullName>
    </submittedName>
</protein>
<dbReference type="PANTHER" id="PTHR43003:SF6">
    <property type="entry name" value="DNA GLYCOSYLASE"/>
    <property type="match status" value="1"/>
</dbReference>
<dbReference type="SUPFAM" id="SSF48150">
    <property type="entry name" value="DNA-glycosylase"/>
    <property type="match status" value="1"/>
</dbReference>
<dbReference type="InterPro" id="IPR011257">
    <property type="entry name" value="DNA_glycosylase"/>
</dbReference>
<proteinExistence type="predicted"/>
<accession>A0ABW1R2A5</accession>
<evidence type="ECO:0000256" key="1">
    <source>
        <dbReference type="ARBA" id="ARBA00022763"/>
    </source>
</evidence>
<evidence type="ECO:0000313" key="4">
    <source>
        <dbReference type="Proteomes" id="UP001596098"/>
    </source>
</evidence>
<gene>
    <name evidence="3" type="ORF">ACFPWU_13740</name>
</gene>